<organism evidence="2 3">
    <name type="scientific">Porphyra umbilicalis</name>
    <name type="common">Purple laver</name>
    <name type="synonym">Red alga</name>
    <dbReference type="NCBI Taxonomy" id="2786"/>
    <lineage>
        <taxon>Eukaryota</taxon>
        <taxon>Rhodophyta</taxon>
        <taxon>Bangiophyceae</taxon>
        <taxon>Bangiales</taxon>
        <taxon>Bangiaceae</taxon>
        <taxon>Porphyra</taxon>
    </lineage>
</organism>
<dbReference type="EMBL" id="KV919595">
    <property type="protein sequence ID" value="OSX69366.1"/>
    <property type="molecule type" value="Genomic_DNA"/>
</dbReference>
<protein>
    <submittedName>
        <fullName evidence="2">Uncharacterized protein</fullName>
    </submittedName>
</protein>
<name>A0A1X6NLM3_PORUM</name>
<feature type="region of interest" description="Disordered" evidence="1">
    <location>
        <begin position="368"/>
        <end position="432"/>
    </location>
</feature>
<proteinExistence type="predicted"/>
<accession>A0A1X6NLM3</accession>
<dbReference type="AlphaFoldDB" id="A0A1X6NLM3"/>
<keyword evidence="3" id="KW-1185">Reference proteome</keyword>
<reference evidence="2 3" key="1">
    <citation type="submission" date="2017-03" db="EMBL/GenBank/DDBJ databases">
        <title>WGS assembly of Porphyra umbilicalis.</title>
        <authorList>
            <person name="Brawley S.H."/>
            <person name="Blouin N.A."/>
            <person name="Ficko-Blean E."/>
            <person name="Wheeler G.L."/>
            <person name="Lohr M."/>
            <person name="Goodson H.V."/>
            <person name="Jenkins J.W."/>
            <person name="Blaby-Haas C.E."/>
            <person name="Helliwell K.E."/>
            <person name="Chan C."/>
            <person name="Marriage T."/>
            <person name="Bhattacharya D."/>
            <person name="Klein A.S."/>
            <person name="Badis Y."/>
            <person name="Brodie J."/>
            <person name="Cao Y."/>
            <person name="Collen J."/>
            <person name="Dittami S.M."/>
            <person name="Gachon C.M."/>
            <person name="Green B.R."/>
            <person name="Karpowicz S."/>
            <person name="Kim J.W."/>
            <person name="Kudahl U."/>
            <person name="Lin S."/>
            <person name="Michel G."/>
            <person name="Mittag M."/>
            <person name="Olson B.J."/>
            <person name="Pangilinan J."/>
            <person name="Peng Y."/>
            <person name="Qiu H."/>
            <person name="Shu S."/>
            <person name="Singer J.T."/>
            <person name="Smith A.G."/>
            <person name="Sprecher B.N."/>
            <person name="Wagner V."/>
            <person name="Wang W."/>
            <person name="Wang Z.-Y."/>
            <person name="Yan J."/>
            <person name="Yarish C."/>
            <person name="Zoeuner-Riek S."/>
            <person name="Zhuang Y."/>
            <person name="Zou Y."/>
            <person name="Lindquist E.A."/>
            <person name="Grimwood J."/>
            <person name="Barry K."/>
            <person name="Rokhsar D.S."/>
            <person name="Schmutz J."/>
            <person name="Stiller J.W."/>
            <person name="Grossman A.R."/>
            <person name="Prochnik S.E."/>
        </authorList>
    </citation>
    <scope>NUCLEOTIDE SEQUENCE [LARGE SCALE GENOMIC DNA]</scope>
    <source>
        <strain evidence="2">4086291</strain>
    </source>
</reference>
<evidence type="ECO:0000313" key="3">
    <source>
        <dbReference type="Proteomes" id="UP000218209"/>
    </source>
</evidence>
<sequence length="432" mass="47630">MVTYRVQYSSLRWSADGTLALTFWPSCLSSFHPPLPDEDALYTVVSLALTLVLIMSFAGESTGAQSTQANAHRARAHTLKTSPAPTLALLSDPALRLAPHHVMVAARCWLPGTWVVVRDPDGTGTAVARQLPVHRATSCGAHAELYSDATARHFQCRTCRGGCGAVFRAQSSTRTRGRGQLPVQHRSCSAAFTFCATQPQFISWRPAPALQCSPAPLTTSLCWRGGSLLRDLRPLWSAERCHQPPPGGRIPSGTDRMALRITAHISGERRTDDPQPNRTLVRTCGTQMERSNIKMGKWEGYNLHSDEETRDTGHPRLALCEPTRGVLAESSMRGRQHTRDRAHMTIDFLARSTVHAMRANGRYELVSGPQLDRNKASQGSFADRRAESCRARNRGRLWATEAPDVPFVDRKKRTSSKRKPKSATLPSQSQPA</sequence>
<feature type="compositionally biased region" description="Basic residues" evidence="1">
    <location>
        <begin position="410"/>
        <end position="421"/>
    </location>
</feature>
<evidence type="ECO:0000313" key="2">
    <source>
        <dbReference type="EMBL" id="OSX69366.1"/>
    </source>
</evidence>
<dbReference type="Proteomes" id="UP000218209">
    <property type="component" value="Unassembled WGS sequence"/>
</dbReference>
<evidence type="ECO:0000256" key="1">
    <source>
        <dbReference type="SAM" id="MobiDB-lite"/>
    </source>
</evidence>
<gene>
    <name evidence="2" type="ORF">BU14_1583s0002</name>
</gene>